<feature type="region of interest" description="Disordered" evidence="7">
    <location>
        <begin position="1"/>
        <end position="26"/>
    </location>
</feature>
<dbReference type="Gene3D" id="1.10.10.970">
    <property type="entry name" value="RNA 2'-phosphotransferase, Tpt1/KptA family, N-terminal domain"/>
    <property type="match status" value="1"/>
</dbReference>
<dbReference type="GeneID" id="54474261"/>
<evidence type="ECO:0000256" key="3">
    <source>
        <dbReference type="ARBA" id="ARBA00012007"/>
    </source>
</evidence>
<organism evidence="8 9">
    <name type="scientific">Neohortaea acidophila</name>
    <dbReference type="NCBI Taxonomy" id="245834"/>
    <lineage>
        <taxon>Eukaryota</taxon>
        <taxon>Fungi</taxon>
        <taxon>Dikarya</taxon>
        <taxon>Ascomycota</taxon>
        <taxon>Pezizomycotina</taxon>
        <taxon>Dothideomycetes</taxon>
        <taxon>Dothideomycetidae</taxon>
        <taxon>Mycosphaerellales</taxon>
        <taxon>Teratosphaeriaceae</taxon>
        <taxon>Neohortaea</taxon>
    </lineage>
</organism>
<dbReference type="GO" id="GO:0000215">
    <property type="term" value="F:tRNA 2'-phosphotransferase activity"/>
    <property type="evidence" value="ECO:0007669"/>
    <property type="project" value="UniProtKB-EC"/>
</dbReference>
<keyword evidence="5" id="KW-0520">NAD</keyword>
<feature type="region of interest" description="Disordered" evidence="7">
    <location>
        <begin position="270"/>
        <end position="294"/>
    </location>
</feature>
<keyword evidence="4" id="KW-0808">Transferase</keyword>
<dbReference type="EC" id="2.7.1.160" evidence="3"/>
<feature type="compositionally biased region" description="Basic residues" evidence="7">
    <location>
        <begin position="283"/>
        <end position="294"/>
    </location>
</feature>
<dbReference type="AlphaFoldDB" id="A0A6A6PWU8"/>
<evidence type="ECO:0000256" key="1">
    <source>
        <dbReference type="ARBA" id="ARBA00003343"/>
    </source>
</evidence>
<name>A0A6A6PWU8_9PEZI</name>
<dbReference type="PANTHER" id="PTHR12684">
    <property type="entry name" value="PUTATIVE PHOSPHOTRANSFERASE"/>
    <property type="match status" value="1"/>
</dbReference>
<evidence type="ECO:0000256" key="4">
    <source>
        <dbReference type="ARBA" id="ARBA00022679"/>
    </source>
</evidence>
<proteinExistence type="inferred from homology"/>
<evidence type="ECO:0000313" key="8">
    <source>
        <dbReference type="EMBL" id="KAF2484204.1"/>
    </source>
</evidence>
<evidence type="ECO:0000256" key="2">
    <source>
        <dbReference type="ARBA" id="ARBA00009836"/>
    </source>
</evidence>
<comment type="function">
    <text evidence="1">Catalyzes the last step of tRNA splicing, the transfer of the splice junction 2'-phosphate from ligated tRNA to NAD to produce ADP-ribose 1''-2'' cyclic phosphate.</text>
</comment>
<dbReference type="Gene3D" id="3.20.170.30">
    <property type="match status" value="1"/>
</dbReference>
<dbReference type="OrthoDB" id="419694at2759"/>
<reference evidence="8" key="1">
    <citation type="journal article" date="2020" name="Stud. Mycol.">
        <title>101 Dothideomycetes genomes: a test case for predicting lifestyles and emergence of pathogens.</title>
        <authorList>
            <person name="Haridas S."/>
            <person name="Albert R."/>
            <person name="Binder M."/>
            <person name="Bloem J."/>
            <person name="Labutti K."/>
            <person name="Salamov A."/>
            <person name="Andreopoulos B."/>
            <person name="Baker S."/>
            <person name="Barry K."/>
            <person name="Bills G."/>
            <person name="Bluhm B."/>
            <person name="Cannon C."/>
            <person name="Castanera R."/>
            <person name="Culley D."/>
            <person name="Daum C."/>
            <person name="Ezra D."/>
            <person name="Gonzalez J."/>
            <person name="Henrissat B."/>
            <person name="Kuo A."/>
            <person name="Liang C."/>
            <person name="Lipzen A."/>
            <person name="Lutzoni F."/>
            <person name="Magnuson J."/>
            <person name="Mondo S."/>
            <person name="Nolan M."/>
            <person name="Ohm R."/>
            <person name="Pangilinan J."/>
            <person name="Park H.-J."/>
            <person name="Ramirez L."/>
            <person name="Alfaro M."/>
            <person name="Sun H."/>
            <person name="Tritt A."/>
            <person name="Yoshinaga Y."/>
            <person name="Zwiers L.-H."/>
            <person name="Turgeon B."/>
            <person name="Goodwin S."/>
            <person name="Spatafora J."/>
            <person name="Crous P."/>
            <person name="Grigoriev I."/>
        </authorList>
    </citation>
    <scope>NUCLEOTIDE SEQUENCE</scope>
    <source>
        <strain evidence="8">CBS 113389</strain>
    </source>
</reference>
<dbReference type="InterPro" id="IPR042080">
    <property type="entry name" value="RNA_2'-PTrans_N"/>
</dbReference>
<evidence type="ECO:0000256" key="5">
    <source>
        <dbReference type="ARBA" id="ARBA00023027"/>
    </source>
</evidence>
<dbReference type="RefSeq" id="XP_033590774.1">
    <property type="nucleotide sequence ID" value="XM_033733259.1"/>
</dbReference>
<sequence>MPDNTPRKTGGGGGGRGPLPRPVQVSKKLSKLLRHDAEKEGLKLDSAGFVNVQDILDNRTLKSLKVSFDEVLAIVEENDKQRFAMVPLDAGGEAGEGEDAGKEQKKLKARDYKIRANQGHSLKVEADGGLLTPIVDEADVPATAVHGTTHANWMLIVASGGLKPMGRNHVHFATGLPAGFTSVGDAEAANVEVAAPVISGMRKSSTVLVWLDVRRAMAAGLKFGRSENGVVLTEGNAEGLVPLELFKRVEDRKGLGVLVEDGKVVKEAPASWAAEGGPGRPRGFGKGRGHNTLK</sequence>
<dbReference type="Pfam" id="PF01885">
    <property type="entry name" value="PTS_2-RNA"/>
    <property type="match status" value="1"/>
</dbReference>
<evidence type="ECO:0000256" key="7">
    <source>
        <dbReference type="SAM" id="MobiDB-lite"/>
    </source>
</evidence>
<keyword evidence="9" id="KW-1185">Reference proteome</keyword>
<dbReference type="GO" id="GO:0006388">
    <property type="term" value="P:tRNA splicing, via endonucleolytic cleavage and ligation"/>
    <property type="evidence" value="ECO:0007669"/>
    <property type="project" value="TreeGrafter"/>
</dbReference>
<dbReference type="EMBL" id="MU001634">
    <property type="protein sequence ID" value="KAF2484204.1"/>
    <property type="molecule type" value="Genomic_DNA"/>
</dbReference>
<comment type="catalytic activity">
    <reaction evidence="6">
        <text>2'-phospho-[ligated tRNA] + NAD(+) = mature tRNA + ADP-alpha-D-ribose 1'',2''-cyclic phosphate + nicotinamide</text>
        <dbReference type="Rhea" id="RHEA:23324"/>
        <dbReference type="Rhea" id="RHEA-COMP:11106"/>
        <dbReference type="Rhea" id="RHEA-COMP:11107"/>
        <dbReference type="ChEBI" id="CHEBI:17154"/>
        <dbReference type="ChEBI" id="CHEBI:57540"/>
        <dbReference type="ChEBI" id="CHEBI:76596"/>
        <dbReference type="ChEBI" id="CHEBI:82883"/>
        <dbReference type="ChEBI" id="CHEBI:85027"/>
        <dbReference type="EC" id="2.7.1.160"/>
    </reaction>
</comment>
<evidence type="ECO:0000256" key="6">
    <source>
        <dbReference type="ARBA" id="ARBA00047949"/>
    </source>
</evidence>
<dbReference type="SUPFAM" id="SSF56399">
    <property type="entry name" value="ADP-ribosylation"/>
    <property type="match status" value="1"/>
</dbReference>
<evidence type="ECO:0000313" key="9">
    <source>
        <dbReference type="Proteomes" id="UP000799767"/>
    </source>
</evidence>
<dbReference type="Proteomes" id="UP000799767">
    <property type="component" value="Unassembled WGS sequence"/>
</dbReference>
<accession>A0A6A6PWU8</accession>
<protein>
    <recommendedName>
        <fullName evidence="3">2'-phosphotransferase</fullName>
        <ecNumber evidence="3">2.7.1.160</ecNumber>
    </recommendedName>
</protein>
<gene>
    <name evidence="8" type="ORF">BDY17DRAFT_295194</name>
</gene>
<dbReference type="InterPro" id="IPR002745">
    <property type="entry name" value="Ptrans_KptA/Tpt1"/>
</dbReference>
<dbReference type="InterPro" id="IPR042081">
    <property type="entry name" value="RNA_2'-PTrans_C"/>
</dbReference>
<comment type="similarity">
    <text evidence="2">Belongs to the KptA/TPT1 family.</text>
</comment>
<dbReference type="PANTHER" id="PTHR12684:SF2">
    <property type="entry name" value="TRNA 2'-PHOSPHOTRANSFERASE 1"/>
    <property type="match status" value="1"/>
</dbReference>